<evidence type="ECO:0000256" key="1">
    <source>
        <dbReference type="SAM" id="Phobius"/>
    </source>
</evidence>
<evidence type="ECO:0000259" key="2">
    <source>
        <dbReference type="PROSITE" id="PS50965"/>
    </source>
</evidence>
<dbReference type="Pfam" id="PF08378">
    <property type="entry name" value="NERD"/>
    <property type="match status" value="1"/>
</dbReference>
<feature type="domain" description="NERD" evidence="2">
    <location>
        <begin position="85"/>
        <end position="199"/>
    </location>
</feature>
<reference evidence="3" key="1">
    <citation type="submission" date="2023-03" db="EMBL/GenBank/DDBJ databases">
        <title>Actinoallomurus iriomotensis NBRC 103681.</title>
        <authorList>
            <person name="Ichikawa N."/>
            <person name="Sato H."/>
            <person name="Tonouchi N."/>
        </authorList>
    </citation>
    <scope>NUCLEOTIDE SEQUENCE</scope>
    <source>
        <strain evidence="3">NBRC 103681</strain>
    </source>
</reference>
<keyword evidence="1" id="KW-1133">Transmembrane helix</keyword>
<dbReference type="EMBL" id="BSTJ01000005">
    <property type="protein sequence ID" value="GLY76107.1"/>
    <property type="molecule type" value="Genomic_DNA"/>
</dbReference>
<organism evidence="3 4">
    <name type="scientific">Actinoallomurus iriomotensis</name>
    <dbReference type="NCBI Taxonomy" id="478107"/>
    <lineage>
        <taxon>Bacteria</taxon>
        <taxon>Bacillati</taxon>
        <taxon>Actinomycetota</taxon>
        <taxon>Actinomycetes</taxon>
        <taxon>Streptosporangiales</taxon>
        <taxon>Thermomonosporaceae</taxon>
        <taxon>Actinoallomurus</taxon>
    </lineage>
</organism>
<keyword evidence="1" id="KW-0812">Transmembrane</keyword>
<sequence>MFGRSIYVPDNPAWVGGSPQSINEQLWAQGRRRRLQIRGGMAAAGLIVGTWLFSLPWGLLAALVVAAADTLWHWRERASSSVWRKGMRGERRTARILRTLVEWRGFHVLHGRNIPGRGQIDHLVVGGTGVMLIQNEAVPPDTQLAEYRGKLYIDERSGAKVATELRETAEEAAEMLRERLGREVPVEPVKVVYGGDLQRGLVSAEGVTLLRAHRLPRWLRNRRVRYTPEQITEIYEAASTLPISRQALFVR</sequence>
<name>A0A9W6RLA2_9ACTN</name>
<proteinExistence type="predicted"/>
<protein>
    <recommendedName>
        <fullName evidence="2">NERD domain-containing protein</fullName>
    </recommendedName>
</protein>
<dbReference type="PROSITE" id="PS50965">
    <property type="entry name" value="NERD"/>
    <property type="match status" value="1"/>
</dbReference>
<dbReference type="InterPro" id="IPR011528">
    <property type="entry name" value="NERD"/>
</dbReference>
<dbReference type="Proteomes" id="UP001165135">
    <property type="component" value="Unassembled WGS sequence"/>
</dbReference>
<feature type="transmembrane region" description="Helical" evidence="1">
    <location>
        <begin position="41"/>
        <end position="68"/>
    </location>
</feature>
<dbReference type="AlphaFoldDB" id="A0A9W6RLA2"/>
<gene>
    <name evidence="3" type="ORF">Airi01_043740</name>
</gene>
<keyword evidence="1" id="KW-0472">Membrane</keyword>
<accession>A0A9W6RLA2</accession>
<dbReference type="RefSeq" id="WP_285624013.1">
    <property type="nucleotide sequence ID" value="NZ_BSTJ01000005.1"/>
</dbReference>
<evidence type="ECO:0000313" key="3">
    <source>
        <dbReference type="EMBL" id="GLY76107.1"/>
    </source>
</evidence>
<comment type="caution">
    <text evidence="3">The sequence shown here is derived from an EMBL/GenBank/DDBJ whole genome shotgun (WGS) entry which is preliminary data.</text>
</comment>
<evidence type="ECO:0000313" key="4">
    <source>
        <dbReference type="Proteomes" id="UP001165135"/>
    </source>
</evidence>